<dbReference type="AlphaFoldDB" id="A0A7H0VBR9"/>
<protein>
    <recommendedName>
        <fullName evidence="5">Transglutaminase-like domain-containing protein</fullName>
    </recommendedName>
</protein>
<evidence type="ECO:0000313" key="3">
    <source>
        <dbReference type="EMBL" id="QNR23167.1"/>
    </source>
</evidence>
<feature type="compositionally biased region" description="Basic residues" evidence="1">
    <location>
        <begin position="573"/>
        <end position="592"/>
    </location>
</feature>
<feature type="compositionally biased region" description="Polar residues" evidence="1">
    <location>
        <begin position="481"/>
        <end position="500"/>
    </location>
</feature>
<keyword evidence="4" id="KW-1185">Reference proteome</keyword>
<dbReference type="KEGG" id="chyd:H4K34_12375"/>
<dbReference type="Proteomes" id="UP000516305">
    <property type="component" value="Chromosome"/>
</dbReference>
<evidence type="ECO:0000256" key="1">
    <source>
        <dbReference type="SAM" id="MobiDB-lite"/>
    </source>
</evidence>
<keyword evidence="2" id="KW-0812">Transmembrane</keyword>
<reference evidence="3 4" key="1">
    <citation type="submission" date="2020-08" db="EMBL/GenBank/DDBJ databases">
        <title>Croceimicrobium hydrocarbonivorans gen. nov., sp. nov., a novel marine bacterium isolated from a bacterial consortium that degrades polyethylene terephthalate.</title>
        <authorList>
            <person name="Liu R."/>
        </authorList>
    </citation>
    <scope>NUCLEOTIDE SEQUENCE [LARGE SCALE GENOMIC DNA]</scope>
    <source>
        <strain evidence="3 4">A20-9</strain>
    </source>
</reference>
<feature type="transmembrane region" description="Helical" evidence="2">
    <location>
        <begin position="540"/>
        <end position="557"/>
    </location>
</feature>
<gene>
    <name evidence="3" type="ORF">H4K34_12375</name>
</gene>
<keyword evidence="2" id="KW-1133">Transmembrane helix</keyword>
<organism evidence="3 4">
    <name type="scientific">Croceimicrobium hydrocarbonivorans</name>
    <dbReference type="NCBI Taxonomy" id="2761580"/>
    <lineage>
        <taxon>Bacteria</taxon>
        <taxon>Pseudomonadati</taxon>
        <taxon>Bacteroidota</taxon>
        <taxon>Flavobacteriia</taxon>
        <taxon>Flavobacteriales</taxon>
        <taxon>Owenweeksiaceae</taxon>
        <taxon>Croceimicrobium</taxon>
    </lineage>
</organism>
<evidence type="ECO:0000313" key="4">
    <source>
        <dbReference type="Proteomes" id="UP000516305"/>
    </source>
</evidence>
<accession>A0A7H0VBR9</accession>
<dbReference type="RefSeq" id="WP_210757703.1">
    <property type="nucleotide sequence ID" value="NZ_CP060139.1"/>
</dbReference>
<feature type="region of interest" description="Disordered" evidence="1">
    <location>
        <begin position="481"/>
        <end position="526"/>
    </location>
</feature>
<evidence type="ECO:0000256" key="2">
    <source>
        <dbReference type="SAM" id="Phobius"/>
    </source>
</evidence>
<sequence>MKARFEIGSITSGYRTIRDGRKYDHFFPKPEVSDRIIIEDGEVEDTVDLMKRVVWRYIDDTKAIAQHLKGESKTQTSQNIWDFLYHHIQYKLDKRGLEQLRRPARSWADRTEGIDCDCFSIFASSILTNLKIPHSFRITKYGGDHFQHVYVVVPNGTGNIIIDPVLSRFNYEKPFSEHKDFDMNLSGIDVAVLSGHDDELSDVLLGFPDFDELGNASEEQQLDAMYRYLVSTRNAVAANPNHIAHIEDPQAFLKMLDYAIQYWYTDKRDEALEVLAQNEEKLNLKNGFSGYEDDWDWDDDALGAARRGFFKRIGDFAKKVGSGIKNVAQKVGKAIVRYNPLSVTARLGFLAAMKLNLKKMASKLKWAYATQSQAAAKGVSANEWRKAKTALSKIESLYADKLQGKRSALKDAILKGRAGGLNGELHPDAYDLSGLGEPISMTAAVAAATPVIVAAIKILKDSGLFSPGEDTSTNNLQAEAASAQQTSNVPSNVSIPTNAPSMPIVQASVPPIAPPQSTAPPATQGASGGGIMAFVKNNPAVAALGAGAVLIGGYMLLKPKKKTSRGLSGTRKTPTKRTSTKRKSTIKKVTLK</sequence>
<feature type="region of interest" description="Disordered" evidence="1">
    <location>
        <begin position="561"/>
        <end position="592"/>
    </location>
</feature>
<evidence type="ECO:0008006" key="5">
    <source>
        <dbReference type="Google" id="ProtNLM"/>
    </source>
</evidence>
<dbReference type="EMBL" id="CP060139">
    <property type="protein sequence ID" value="QNR23167.1"/>
    <property type="molecule type" value="Genomic_DNA"/>
</dbReference>
<keyword evidence="2" id="KW-0472">Membrane</keyword>
<proteinExistence type="predicted"/>
<name>A0A7H0VBR9_9FLAO</name>